<proteinExistence type="predicted"/>
<comment type="caution">
    <text evidence="1">The sequence shown here is derived from an EMBL/GenBank/DDBJ whole genome shotgun (WGS) entry which is preliminary data.</text>
</comment>
<gene>
    <name evidence="1" type="ORF">WCD41_12730</name>
</gene>
<evidence type="ECO:0008006" key="3">
    <source>
        <dbReference type="Google" id="ProtNLM"/>
    </source>
</evidence>
<dbReference type="SUPFAM" id="SSF52200">
    <property type="entry name" value="Toll/Interleukin receptor TIR domain"/>
    <property type="match status" value="1"/>
</dbReference>
<protein>
    <recommendedName>
        <fullName evidence="3">TIR domain-containing protein</fullName>
    </recommendedName>
</protein>
<dbReference type="Gene3D" id="3.40.50.10140">
    <property type="entry name" value="Toll/interleukin-1 receptor homology (TIR) domain"/>
    <property type="match status" value="1"/>
</dbReference>
<reference evidence="1 2" key="1">
    <citation type="submission" date="2024-03" db="EMBL/GenBank/DDBJ databases">
        <title>Actinomycetospora sp. OC33-EN06, a novel actinomycete isolated from wild orchid (Aerides multiflora).</title>
        <authorList>
            <person name="Suriyachadkun C."/>
        </authorList>
    </citation>
    <scope>NUCLEOTIDE SEQUENCE [LARGE SCALE GENOMIC DNA]</scope>
    <source>
        <strain evidence="1 2">OC33-EN06</strain>
    </source>
</reference>
<name>A0ABU8N4P3_9PSEU</name>
<evidence type="ECO:0000313" key="1">
    <source>
        <dbReference type="EMBL" id="MEJ2887316.1"/>
    </source>
</evidence>
<accession>A0ABU8N4P3</accession>
<dbReference type="EMBL" id="JBBEGL010000003">
    <property type="protein sequence ID" value="MEJ2887316.1"/>
    <property type="molecule type" value="Genomic_DNA"/>
</dbReference>
<dbReference type="RefSeq" id="WP_337713796.1">
    <property type="nucleotide sequence ID" value="NZ_JBBEGL010000003.1"/>
</dbReference>
<evidence type="ECO:0000313" key="2">
    <source>
        <dbReference type="Proteomes" id="UP001370100"/>
    </source>
</evidence>
<sequence>MGAVFVSHTSRIRSADEIRSASPEGLDTPNKHANRKRYLRNHLLPALGSMLREYGREAWYDLDRIRPGDEFEPAIAHALLTCEAALILVDRDALSSGFMRDEAQMLGWRLKAEHDFIVRIVLLGDVNEKEFADSSLGRTPCGALSCSTPEERGSHKPAAAPRVARQIIESLPARLGAMSSGRVAAHWVSDVAHFLADVPPHVLDDVEVELDITASAARFGTRRERVAAALLRTEDGRIGYDRALAVLRRVEEYLSAPARAALVKRLVPLWADVETAQLLHEVCSRPAHRRLAAVVADASLRAEHALARANASDPLTVTCRLPGRTGEDLAAELVERCDVHLRDFLCLDPETRPKEVRALLEDEQQTYVALIPSLEPRRSYEAARTLVHRFPGVVFVLVSPRGKVDWSVARLQPLALPADEDWELISRRRIRQVYRVNEEVPDFGEF</sequence>
<keyword evidence="2" id="KW-1185">Reference proteome</keyword>
<dbReference type="InterPro" id="IPR035897">
    <property type="entry name" value="Toll_tir_struct_dom_sf"/>
</dbReference>
<dbReference type="Proteomes" id="UP001370100">
    <property type="component" value="Unassembled WGS sequence"/>
</dbReference>
<organism evidence="1 2">
    <name type="scientific">Actinomycetospora aeridis</name>
    <dbReference type="NCBI Taxonomy" id="3129231"/>
    <lineage>
        <taxon>Bacteria</taxon>
        <taxon>Bacillati</taxon>
        <taxon>Actinomycetota</taxon>
        <taxon>Actinomycetes</taxon>
        <taxon>Pseudonocardiales</taxon>
        <taxon>Pseudonocardiaceae</taxon>
        <taxon>Actinomycetospora</taxon>
    </lineage>
</organism>